<reference evidence="5 6" key="1">
    <citation type="submission" date="2018-02" db="EMBL/GenBank/DDBJ databases">
        <title>The genomes of Aspergillus section Nigri reveals drivers in fungal speciation.</title>
        <authorList>
            <consortium name="DOE Joint Genome Institute"/>
            <person name="Vesth T.C."/>
            <person name="Nybo J."/>
            <person name="Theobald S."/>
            <person name="Brandl J."/>
            <person name="Frisvad J.C."/>
            <person name="Nielsen K.F."/>
            <person name="Lyhne E.K."/>
            <person name="Kogle M.E."/>
            <person name="Kuo A."/>
            <person name="Riley R."/>
            <person name="Clum A."/>
            <person name="Nolan M."/>
            <person name="Lipzen A."/>
            <person name="Salamov A."/>
            <person name="Henrissat B."/>
            <person name="Wiebenga A."/>
            <person name="De vries R.P."/>
            <person name="Grigoriev I.V."/>
            <person name="Mortensen U.H."/>
            <person name="Andersen M.R."/>
            <person name="Baker S.E."/>
        </authorList>
    </citation>
    <scope>NUCLEOTIDE SEQUENCE [LARGE SCALE GENOMIC DNA]</scope>
    <source>
        <strain evidence="5 6">CBS 121057</strain>
    </source>
</reference>
<keyword evidence="6" id="KW-1185">Reference proteome</keyword>
<dbReference type="Pfam" id="PF25137">
    <property type="entry name" value="ADH_Fe_C"/>
    <property type="match status" value="1"/>
</dbReference>
<evidence type="ECO:0000256" key="2">
    <source>
        <dbReference type="SAM" id="MobiDB-lite"/>
    </source>
</evidence>
<evidence type="ECO:0000313" key="5">
    <source>
        <dbReference type="EMBL" id="PYI09338.1"/>
    </source>
</evidence>
<feature type="compositionally biased region" description="Pro residues" evidence="2">
    <location>
        <begin position="128"/>
        <end position="146"/>
    </location>
</feature>
<gene>
    <name evidence="5" type="ORF">BO78DRAFT_438891</name>
</gene>
<name>A0A319ER05_ASPSB</name>
<dbReference type="Gene3D" id="3.40.50.1970">
    <property type="match status" value="1"/>
</dbReference>
<accession>A0A319ER05</accession>
<dbReference type="AlphaFoldDB" id="A0A319ER05"/>
<dbReference type="SUPFAM" id="SSF56796">
    <property type="entry name" value="Dehydroquinate synthase-like"/>
    <property type="match status" value="1"/>
</dbReference>
<dbReference type="InterPro" id="IPR001670">
    <property type="entry name" value="ADH_Fe/GldA"/>
</dbReference>
<evidence type="ECO:0000259" key="4">
    <source>
        <dbReference type="Pfam" id="PF25137"/>
    </source>
</evidence>
<dbReference type="Pfam" id="PF00465">
    <property type="entry name" value="Fe-ADH"/>
    <property type="match status" value="1"/>
</dbReference>
<dbReference type="PANTHER" id="PTHR11496:SF97">
    <property type="entry name" value="ALCOHOL DEHYDROGENASE IRON-TYPE_GLYCEROL DEHYDROGENASE GLDA DOMAIN-CONTAINING PROTEIN"/>
    <property type="match status" value="1"/>
</dbReference>
<dbReference type="InterPro" id="IPR018211">
    <property type="entry name" value="ADH_Fe_CS"/>
</dbReference>
<organism evidence="5 6">
    <name type="scientific">Aspergillus sclerotiicarbonarius (strain CBS 121057 / IBT 28362)</name>
    <dbReference type="NCBI Taxonomy" id="1448318"/>
    <lineage>
        <taxon>Eukaryota</taxon>
        <taxon>Fungi</taxon>
        <taxon>Dikarya</taxon>
        <taxon>Ascomycota</taxon>
        <taxon>Pezizomycotina</taxon>
        <taxon>Eurotiomycetes</taxon>
        <taxon>Eurotiomycetidae</taxon>
        <taxon>Eurotiales</taxon>
        <taxon>Aspergillaceae</taxon>
        <taxon>Aspergillus</taxon>
        <taxon>Aspergillus subgen. Circumdati</taxon>
    </lineage>
</organism>
<keyword evidence="1" id="KW-0560">Oxidoreductase</keyword>
<dbReference type="STRING" id="1448318.A0A319ER05"/>
<dbReference type="PROSITE" id="PS00060">
    <property type="entry name" value="ADH_IRON_2"/>
    <property type="match status" value="1"/>
</dbReference>
<evidence type="ECO:0000259" key="3">
    <source>
        <dbReference type="Pfam" id="PF00465"/>
    </source>
</evidence>
<feature type="region of interest" description="Disordered" evidence="2">
    <location>
        <begin position="124"/>
        <end position="147"/>
    </location>
</feature>
<evidence type="ECO:0000256" key="1">
    <source>
        <dbReference type="ARBA" id="ARBA00023002"/>
    </source>
</evidence>
<protein>
    <submittedName>
        <fullName evidence="5">Dehydroquinate synthase-like protein</fullName>
    </submittedName>
</protein>
<dbReference type="GO" id="GO:0004022">
    <property type="term" value="F:alcohol dehydrogenase (NAD+) activity"/>
    <property type="evidence" value="ECO:0007669"/>
    <property type="project" value="TreeGrafter"/>
</dbReference>
<dbReference type="GO" id="GO:0046872">
    <property type="term" value="F:metal ion binding"/>
    <property type="evidence" value="ECO:0007669"/>
    <property type="project" value="InterPro"/>
</dbReference>
<dbReference type="Gene3D" id="1.20.1090.10">
    <property type="entry name" value="Dehydroquinate synthase-like - alpha domain"/>
    <property type="match status" value="1"/>
</dbReference>
<dbReference type="GO" id="GO:0005739">
    <property type="term" value="C:mitochondrion"/>
    <property type="evidence" value="ECO:0007669"/>
    <property type="project" value="TreeGrafter"/>
</dbReference>
<feature type="domain" description="Alcohol dehydrogenase iron-type/glycerol dehydrogenase GldA" evidence="3">
    <location>
        <begin position="18"/>
        <end position="193"/>
    </location>
</feature>
<dbReference type="VEuPathDB" id="FungiDB:BO78DRAFT_438891"/>
<dbReference type="OrthoDB" id="339764at2759"/>
<dbReference type="EMBL" id="KZ826328">
    <property type="protein sequence ID" value="PYI09338.1"/>
    <property type="molecule type" value="Genomic_DNA"/>
</dbReference>
<evidence type="ECO:0000313" key="6">
    <source>
        <dbReference type="Proteomes" id="UP000248423"/>
    </source>
</evidence>
<dbReference type="InterPro" id="IPR056798">
    <property type="entry name" value="ADH_Fe_C"/>
</dbReference>
<sequence>MSTPLSGHWQPIPHYPNVYYGTNCVAEHLLPSLPTPTSKAIIITGNSLATRTPLVQQLQALLTPAHHAATIPTITQHNPSYTLDHALTTILTLHATDPTIDTLISLGGGSPIDSAKILALRFYEHHNPPPPPSPSPPKTLPNPPTPKLLTHLTIPTTLSAAETTPGGGFTSPTGTKTSLLSPHMSLSTIFYDPTYTKHTPLHLWLSTGIRALDHAVEAMYHPTASEVPWKALAMFAVKELFECLPKAKECHSRGCDDDDDEGEEVEVRLMLAAFASSGFKGSWLGGGLGLSHNLGYALGSPYGVGHGVTSCVTLGRVVGFVGRGGLDGDGEARRQVARLCEVVGGVRSGDDEVDARVVGERIEGLVEELGLRVGSLEELGIGREEVPVIVKRALRGVEEGVMYERVKELVESFF</sequence>
<feature type="domain" description="Fe-containing alcohol dehydrogenase-like C-terminal" evidence="4">
    <location>
        <begin position="206"/>
        <end position="395"/>
    </location>
</feature>
<proteinExistence type="predicted"/>
<dbReference type="PANTHER" id="PTHR11496">
    <property type="entry name" value="ALCOHOL DEHYDROGENASE"/>
    <property type="match status" value="1"/>
</dbReference>
<dbReference type="Proteomes" id="UP000248423">
    <property type="component" value="Unassembled WGS sequence"/>
</dbReference>
<dbReference type="InterPro" id="IPR039697">
    <property type="entry name" value="Alcohol_dehydrogenase_Fe"/>
</dbReference>